<dbReference type="InterPro" id="IPR002010">
    <property type="entry name" value="T3SS_IM_R"/>
</dbReference>
<keyword evidence="6 7" id="KW-0472">Membrane</keyword>
<evidence type="ECO:0000256" key="3">
    <source>
        <dbReference type="ARBA" id="ARBA00022475"/>
    </source>
</evidence>
<dbReference type="Pfam" id="PF01311">
    <property type="entry name" value="Bac_export_1"/>
    <property type="match status" value="1"/>
</dbReference>
<reference evidence="8 9" key="1">
    <citation type="submission" date="2024-06" db="EMBL/GenBank/DDBJ databases">
        <title>Thioclava kandeliae sp. nov. from a rhizosphere soil sample of Kandelia candel in a mangrove.</title>
        <authorList>
            <person name="Mu T."/>
        </authorList>
    </citation>
    <scope>NUCLEOTIDE SEQUENCE [LARGE SCALE GENOMIC DNA]</scope>
    <source>
        <strain evidence="8 9">CPCC 100088</strain>
    </source>
</reference>
<dbReference type="PANTHER" id="PTHR30065:SF8">
    <property type="entry name" value="FLAGELLAR BIOSYNTHETIC PROTEIN FLIR"/>
    <property type="match status" value="1"/>
</dbReference>
<dbReference type="Proteomes" id="UP001438953">
    <property type="component" value="Unassembled WGS sequence"/>
</dbReference>
<evidence type="ECO:0000256" key="4">
    <source>
        <dbReference type="ARBA" id="ARBA00022692"/>
    </source>
</evidence>
<evidence type="ECO:0000256" key="6">
    <source>
        <dbReference type="ARBA" id="ARBA00023136"/>
    </source>
</evidence>
<keyword evidence="5 7" id="KW-1133">Transmembrane helix</keyword>
<dbReference type="PANTHER" id="PTHR30065">
    <property type="entry name" value="FLAGELLAR BIOSYNTHETIC PROTEIN FLIR"/>
    <property type="match status" value="1"/>
</dbReference>
<keyword evidence="4 7" id="KW-0812">Transmembrane</keyword>
<sequence>MIDLAAQVLDLTHQGFMIAFAVFLRVGAMVSVMPGFGESYLTTRVKLAMALAFTAVVAPAVSPDLMGLPHENGLDVILPETAIGLLIGVIMRMFMYALQTAGMIIAQATSLAQMFGMGGESQPAVGFMLSMAGVALAFAMGLHVQAAELMIGSYQAFPFAQFPAPDLVRDWGVAGVAKAFRLAFSIAMPFVVLGLVYNAALGVINRAMPQLMVAMVGAPAITLGGILLMAVALPTGLVVWREAFGDFLFNPLSVMR</sequence>
<gene>
    <name evidence="8" type="ORF">VSX56_15155</name>
</gene>
<proteinExistence type="inferred from homology"/>
<dbReference type="RefSeq" id="WP_350938355.1">
    <property type="nucleotide sequence ID" value="NZ_JAYWLC010000015.1"/>
</dbReference>
<accession>A0ABV1SJN6</accession>
<keyword evidence="9" id="KW-1185">Reference proteome</keyword>
<evidence type="ECO:0000256" key="1">
    <source>
        <dbReference type="ARBA" id="ARBA00004651"/>
    </source>
</evidence>
<comment type="caution">
    <text evidence="8">The sequence shown here is derived from an EMBL/GenBank/DDBJ whole genome shotgun (WGS) entry which is preliminary data.</text>
</comment>
<evidence type="ECO:0000313" key="9">
    <source>
        <dbReference type="Proteomes" id="UP001438953"/>
    </source>
</evidence>
<evidence type="ECO:0000313" key="8">
    <source>
        <dbReference type="EMBL" id="MER5173107.1"/>
    </source>
</evidence>
<comment type="subcellular location">
    <subcellularLocation>
        <location evidence="1">Cell membrane</location>
        <topology evidence="1">Multi-pass membrane protein</topology>
    </subcellularLocation>
</comment>
<keyword evidence="8" id="KW-0966">Cell projection</keyword>
<feature type="transmembrane region" description="Helical" evidence="7">
    <location>
        <begin position="45"/>
        <end position="62"/>
    </location>
</feature>
<keyword evidence="8" id="KW-0969">Cilium</keyword>
<dbReference type="PRINTS" id="PR00953">
    <property type="entry name" value="TYPE3IMRPROT"/>
</dbReference>
<keyword evidence="8" id="KW-0282">Flagellum</keyword>
<feature type="transmembrane region" description="Helical" evidence="7">
    <location>
        <begin position="182"/>
        <end position="204"/>
    </location>
</feature>
<feature type="transmembrane region" description="Helical" evidence="7">
    <location>
        <begin position="211"/>
        <end position="233"/>
    </location>
</feature>
<dbReference type="EMBL" id="JAYWLC010000015">
    <property type="protein sequence ID" value="MER5173107.1"/>
    <property type="molecule type" value="Genomic_DNA"/>
</dbReference>
<evidence type="ECO:0000256" key="7">
    <source>
        <dbReference type="SAM" id="Phobius"/>
    </source>
</evidence>
<comment type="similarity">
    <text evidence="2">Belongs to the FliR/MopE/SpaR family.</text>
</comment>
<feature type="transmembrane region" description="Helical" evidence="7">
    <location>
        <begin position="15"/>
        <end position="33"/>
    </location>
</feature>
<name>A0ABV1SJN6_9RHOB</name>
<evidence type="ECO:0000256" key="5">
    <source>
        <dbReference type="ARBA" id="ARBA00022989"/>
    </source>
</evidence>
<feature type="transmembrane region" description="Helical" evidence="7">
    <location>
        <begin position="82"/>
        <end position="105"/>
    </location>
</feature>
<protein>
    <submittedName>
        <fullName evidence="8">Flagellar biosynthetic protein FliR</fullName>
    </submittedName>
</protein>
<organism evidence="8 9">
    <name type="scientific">Thioclava kandeliae</name>
    <dbReference type="NCBI Taxonomy" id="3070818"/>
    <lineage>
        <taxon>Bacteria</taxon>
        <taxon>Pseudomonadati</taxon>
        <taxon>Pseudomonadota</taxon>
        <taxon>Alphaproteobacteria</taxon>
        <taxon>Rhodobacterales</taxon>
        <taxon>Paracoccaceae</taxon>
        <taxon>Thioclava</taxon>
    </lineage>
</organism>
<feature type="transmembrane region" description="Helical" evidence="7">
    <location>
        <begin position="125"/>
        <end position="144"/>
    </location>
</feature>
<evidence type="ECO:0000256" key="2">
    <source>
        <dbReference type="ARBA" id="ARBA00009772"/>
    </source>
</evidence>
<keyword evidence="3" id="KW-1003">Cell membrane</keyword>